<keyword evidence="4" id="KW-0175">Coiled coil</keyword>
<dbReference type="EMBL" id="LGRX02001116">
    <property type="protein sequence ID" value="KAK3286830.1"/>
    <property type="molecule type" value="Genomic_DNA"/>
</dbReference>
<evidence type="ECO:0000256" key="5">
    <source>
        <dbReference type="SAM" id="MobiDB-lite"/>
    </source>
</evidence>
<gene>
    <name evidence="8" type="ORF">CYMTET_5633</name>
</gene>
<dbReference type="GO" id="GO:0006511">
    <property type="term" value="P:ubiquitin-dependent protein catabolic process"/>
    <property type="evidence" value="ECO:0007669"/>
    <property type="project" value="InterPro"/>
</dbReference>
<evidence type="ECO:0000259" key="7">
    <source>
        <dbReference type="PROSITE" id="PS50975"/>
    </source>
</evidence>
<proteinExistence type="inferred from homology"/>
<dbReference type="PANTHER" id="PTHR12555">
    <property type="entry name" value="UBIQUITIN FUSION DEGRADATON PROTEIN 1"/>
    <property type="match status" value="1"/>
</dbReference>
<feature type="domain" description="ATP-grasp" evidence="7">
    <location>
        <begin position="45"/>
        <end position="260"/>
    </location>
</feature>
<dbReference type="Gene3D" id="2.40.40.50">
    <property type="entry name" value="Ubiquitin fusion degradation protein UFD1, N-terminal domain"/>
    <property type="match status" value="1"/>
</dbReference>
<dbReference type="PROSITE" id="PS50033">
    <property type="entry name" value="UBX"/>
    <property type="match status" value="1"/>
</dbReference>
<feature type="compositionally biased region" description="Basic and acidic residues" evidence="5">
    <location>
        <begin position="8"/>
        <end position="36"/>
    </location>
</feature>
<dbReference type="InterPro" id="IPR042299">
    <property type="entry name" value="Ufd1-like_Nn"/>
</dbReference>
<sequence>MNFSKYSSKLEKQQKERSEKHKRDLEREKREQERVKQNLARIEEEKRIERLRAKEQEEEAILRAEADREKNKGVYFLATLRPASFNGADKGVIRAADKISLPASARVQLSAQGAEEHGLMFMELVAGSRRTHAAVLEFTAQEGTVGLPPTLVQRLGGDEIDSVQVKYTQLQKGTYAKLQPIGHEFQKHIVNIKETLEASLMLHSALTVGDPLMVTHDGQTYEVRVKELHPETQVSVIETDVEVDLATSVEAEEYQRAAAEEERRRVEEAERALQLAREAEVAAAARAADVARWRQQKAATLPAEPPQEAPGVVSCAVRLPEGRRVVRRMLPGDLLQLLFDFIDVAGSEEPNSYNIASSYPRRVWELARDGPKTLEQVGMKGPQEALFIERAPPTIEEDS</sequence>
<dbReference type="SMART" id="SM00166">
    <property type="entry name" value="UBX"/>
    <property type="match status" value="1"/>
</dbReference>
<dbReference type="Pfam" id="PF03152">
    <property type="entry name" value="UFD1_N1"/>
    <property type="match status" value="1"/>
</dbReference>
<dbReference type="InterPro" id="IPR004854">
    <property type="entry name" value="Ufd1-like"/>
</dbReference>
<keyword evidence="2" id="KW-0833">Ubl conjugation pathway</keyword>
<dbReference type="GO" id="GO:0046872">
    <property type="term" value="F:metal ion binding"/>
    <property type="evidence" value="ECO:0007669"/>
    <property type="project" value="InterPro"/>
</dbReference>
<comment type="caution">
    <text evidence="8">The sequence shown here is derived from an EMBL/GenBank/DDBJ whole genome shotgun (WGS) entry which is preliminary data.</text>
</comment>
<feature type="region of interest" description="Disordered" evidence="5">
    <location>
        <begin position="1"/>
        <end position="36"/>
    </location>
</feature>
<dbReference type="Pfam" id="PF24842">
    <property type="entry name" value="UFD1_N2"/>
    <property type="match status" value="1"/>
</dbReference>
<dbReference type="InterPro" id="IPR055418">
    <property type="entry name" value="UFD1_N2"/>
</dbReference>
<dbReference type="InterPro" id="IPR055417">
    <property type="entry name" value="UFD1_N1"/>
</dbReference>
<dbReference type="SUPFAM" id="SSF54236">
    <property type="entry name" value="Ubiquitin-like"/>
    <property type="match status" value="1"/>
</dbReference>
<evidence type="ECO:0000256" key="4">
    <source>
        <dbReference type="SAM" id="Coils"/>
    </source>
</evidence>
<organism evidence="8 9">
    <name type="scientific">Cymbomonas tetramitiformis</name>
    <dbReference type="NCBI Taxonomy" id="36881"/>
    <lineage>
        <taxon>Eukaryota</taxon>
        <taxon>Viridiplantae</taxon>
        <taxon>Chlorophyta</taxon>
        <taxon>Pyramimonadophyceae</taxon>
        <taxon>Pyramimonadales</taxon>
        <taxon>Pyramimonadaceae</taxon>
        <taxon>Cymbomonas</taxon>
    </lineage>
</organism>
<dbReference type="InterPro" id="IPR001012">
    <property type="entry name" value="UBX_dom"/>
</dbReference>
<evidence type="ECO:0000256" key="3">
    <source>
        <dbReference type="PROSITE-ProRule" id="PRU00409"/>
    </source>
</evidence>
<dbReference type="Pfam" id="PF00789">
    <property type="entry name" value="UBX"/>
    <property type="match status" value="1"/>
</dbReference>
<feature type="domain" description="UBX" evidence="6">
    <location>
        <begin position="308"/>
        <end position="387"/>
    </location>
</feature>
<keyword evidence="3" id="KW-0547">Nucleotide-binding</keyword>
<dbReference type="Gene3D" id="3.10.330.10">
    <property type="match status" value="1"/>
</dbReference>
<evidence type="ECO:0000256" key="1">
    <source>
        <dbReference type="ARBA" id="ARBA00006043"/>
    </source>
</evidence>
<keyword evidence="3" id="KW-0067">ATP-binding</keyword>
<keyword evidence="9" id="KW-1185">Reference proteome</keyword>
<evidence type="ECO:0000259" key="6">
    <source>
        <dbReference type="PROSITE" id="PS50033"/>
    </source>
</evidence>
<reference evidence="8 9" key="1">
    <citation type="journal article" date="2015" name="Genome Biol. Evol.">
        <title>Comparative Genomics of a Bacterivorous Green Alga Reveals Evolutionary Causalities and Consequences of Phago-Mixotrophic Mode of Nutrition.</title>
        <authorList>
            <person name="Burns J.A."/>
            <person name="Paasch A."/>
            <person name="Narechania A."/>
            <person name="Kim E."/>
        </authorList>
    </citation>
    <scope>NUCLEOTIDE SEQUENCE [LARGE SCALE GENOMIC DNA]</scope>
    <source>
        <strain evidence="8 9">PLY_AMNH</strain>
    </source>
</reference>
<dbReference type="InterPro" id="IPR029071">
    <property type="entry name" value="Ubiquitin-like_domsf"/>
</dbReference>
<evidence type="ECO:0000313" key="9">
    <source>
        <dbReference type="Proteomes" id="UP001190700"/>
    </source>
</evidence>
<dbReference type="AlphaFoldDB" id="A0AAE0GZ08"/>
<accession>A0AAE0GZ08</accession>
<protein>
    <recommendedName>
        <fullName evidence="10">UBX domain-containing protein</fullName>
    </recommendedName>
</protein>
<dbReference type="Proteomes" id="UP001190700">
    <property type="component" value="Unassembled WGS sequence"/>
</dbReference>
<dbReference type="PROSITE" id="PS50975">
    <property type="entry name" value="ATP_GRASP"/>
    <property type="match status" value="1"/>
</dbReference>
<dbReference type="GO" id="GO:0005524">
    <property type="term" value="F:ATP binding"/>
    <property type="evidence" value="ECO:0007669"/>
    <property type="project" value="UniProtKB-UniRule"/>
</dbReference>
<comment type="similarity">
    <text evidence="1">Belongs to the UFD1 family.</text>
</comment>
<name>A0AAE0GZ08_9CHLO</name>
<dbReference type="PANTHER" id="PTHR12555:SF27">
    <property type="entry name" value="UBIQUITIN FUSION DEGRADATION UFD1 FAMILY PROTEIN"/>
    <property type="match status" value="1"/>
</dbReference>
<dbReference type="GO" id="GO:0031593">
    <property type="term" value="F:polyubiquitin modification-dependent protein binding"/>
    <property type="evidence" value="ECO:0007669"/>
    <property type="project" value="TreeGrafter"/>
</dbReference>
<dbReference type="Gene3D" id="3.10.20.90">
    <property type="entry name" value="Phosphatidylinositol 3-kinase Catalytic Subunit, Chain A, domain 1"/>
    <property type="match status" value="1"/>
</dbReference>
<dbReference type="GO" id="GO:0034098">
    <property type="term" value="C:VCP-NPL4-UFD1 AAA ATPase complex"/>
    <property type="evidence" value="ECO:0007669"/>
    <property type="project" value="TreeGrafter"/>
</dbReference>
<evidence type="ECO:0000313" key="8">
    <source>
        <dbReference type="EMBL" id="KAK3286830.1"/>
    </source>
</evidence>
<dbReference type="InterPro" id="IPR011761">
    <property type="entry name" value="ATP-grasp"/>
</dbReference>
<evidence type="ECO:0008006" key="10">
    <source>
        <dbReference type="Google" id="ProtNLM"/>
    </source>
</evidence>
<feature type="coiled-coil region" evidence="4">
    <location>
        <begin position="249"/>
        <end position="279"/>
    </location>
</feature>
<evidence type="ECO:0000256" key="2">
    <source>
        <dbReference type="ARBA" id="ARBA00022786"/>
    </source>
</evidence>
<dbReference type="CDD" id="cd01767">
    <property type="entry name" value="UBX"/>
    <property type="match status" value="1"/>
</dbReference>
<dbReference type="GO" id="GO:0036503">
    <property type="term" value="P:ERAD pathway"/>
    <property type="evidence" value="ECO:0007669"/>
    <property type="project" value="TreeGrafter"/>
</dbReference>